<reference evidence="1" key="1">
    <citation type="submission" date="2020-07" db="EMBL/GenBank/DDBJ databases">
        <title>Multicomponent nature underlies the extraordinary mechanical properties of spider dragline silk.</title>
        <authorList>
            <person name="Kono N."/>
            <person name="Nakamura H."/>
            <person name="Mori M."/>
            <person name="Yoshida Y."/>
            <person name="Ohtoshi R."/>
            <person name="Malay A.D."/>
            <person name="Moran D.A.P."/>
            <person name="Tomita M."/>
            <person name="Numata K."/>
            <person name="Arakawa K."/>
        </authorList>
    </citation>
    <scope>NUCLEOTIDE SEQUENCE</scope>
</reference>
<dbReference type="Proteomes" id="UP000887116">
    <property type="component" value="Unassembled WGS sequence"/>
</dbReference>
<keyword evidence="2" id="KW-1185">Reference proteome</keyword>
<evidence type="ECO:0000313" key="2">
    <source>
        <dbReference type="Proteomes" id="UP000887116"/>
    </source>
</evidence>
<dbReference type="AlphaFoldDB" id="A0A8X6FLG8"/>
<evidence type="ECO:0000313" key="1">
    <source>
        <dbReference type="EMBL" id="GFQ83318.1"/>
    </source>
</evidence>
<organism evidence="1 2">
    <name type="scientific">Trichonephila clavata</name>
    <name type="common">Joro spider</name>
    <name type="synonym">Nephila clavata</name>
    <dbReference type="NCBI Taxonomy" id="2740835"/>
    <lineage>
        <taxon>Eukaryota</taxon>
        <taxon>Metazoa</taxon>
        <taxon>Ecdysozoa</taxon>
        <taxon>Arthropoda</taxon>
        <taxon>Chelicerata</taxon>
        <taxon>Arachnida</taxon>
        <taxon>Araneae</taxon>
        <taxon>Araneomorphae</taxon>
        <taxon>Entelegynae</taxon>
        <taxon>Araneoidea</taxon>
        <taxon>Nephilidae</taxon>
        <taxon>Trichonephila</taxon>
    </lineage>
</organism>
<protein>
    <submittedName>
        <fullName evidence="1">Uncharacterized protein</fullName>
    </submittedName>
</protein>
<dbReference type="OrthoDB" id="6424021at2759"/>
<gene>
    <name evidence="1" type="primary">AVEN_142401_1</name>
    <name evidence="1" type="ORF">TNCT_27421</name>
</gene>
<dbReference type="EMBL" id="BMAO01032584">
    <property type="protein sequence ID" value="GFQ83318.1"/>
    <property type="molecule type" value="Genomic_DNA"/>
</dbReference>
<accession>A0A8X6FLG8</accession>
<sequence length="271" mass="30749">MHFLRWDQIRSSDIGCLRPTKDMSLCAAIFCLLLPLLVHGRMLPNGHQYDLDFGKDKVLIPNDVSFIPLRSRSRSGDDRTKAALMIEAGTSCPPRRLERTNPTFNIYRVGDLKFTVPTRTSAGIRERKVLAECGPLLGLDDFKFKNKPYDDDSRLYSWTKLKTTCQVSSVLDGLKEGTGEVSVQIEPLRMIVRMPNVESSSPKIEMNHVEDANVVFRGLEELSSDAIKEMQSELKFRMVCLVNEDLRNILKDSIQEIVKRSSMLSKMVVPL</sequence>
<comment type="caution">
    <text evidence="1">The sequence shown here is derived from an EMBL/GenBank/DDBJ whole genome shotgun (WGS) entry which is preliminary data.</text>
</comment>
<name>A0A8X6FLG8_TRICU</name>
<proteinExistence type="predicted"/>